<gene>
    <name evidence="1" type="ORF">HPB50_026712</name>
</gene>
<name>A0ACB7RLL8_HYAAI</name>
<dbReference type="Proteomes" id="UP000821845">
    <property type="component" value="Chromosome 9"/>
</dbReference>
<dbReference type="EMBL" id="CM023489">
    <property type="protein sequence ID" value="KAH6923295.1"/>
    <property type="molecule type" value="Genomic_DNA"/>
</dbReference>
<accession>A0ACB7RLL8</accession>
<keyword evidence="2" id="KW-1185">Reference proteome</keyword>
<sequence>MPREARTPSSFYSATNYLSPLERKRLRAIENEPPPTETKTAKTASKRTSKKSAPKRRDNVGKTQPPAKRKRSTSDSSRVAKAKSSRQQRPVAAGKAASADGKTLVIPLSLNPTAVPADAPDSSVHSEPPAKKSRKFFSSGLRAPANMAVSWNNKVKLKVQPAIASLEHLPTRKELVMTVPFRPPNMTAEAATSIKNVGTASPKLGSEKAKGESAEMRDEKHAKSSMEVPRKPSNNTSARSVPEVQDTEDARTRTESDGHVSPIGVETDDLEEVVHELSSACEPCSRVGDHDETGENHNSSMEGDVQASRTELERSIAHLEAEANQSRSVEALCPNIPDSPSRRNLLERPSTPPTGRTGSPNKQSLYPIFSTPTSKCKKSTKLQDIPTSPIEVPKKRFMPGSSDPAQLIIDAGQKKFGHTMCPTCGMVYTIGDADDEKLHVKHHRTFLAVMKFPGWKNQREVGLYPDGKVIMVSPNDPKNMLNKMDEIRQMVDRELGILVDGSAPRVPQMYFVFVSYTKTVLGFLSAQEIKQGYRMIPGENGQSGYCCEVNPTPAVCGVSRIWTAPFYRRKKVASRLLDRLRMNFSFGCPIESRKIAFSDPTLMGRELAAAYTRNDRFLVFCP</sequence>
<reference evidence="1" key="1">
    <citation type="submission" date="2020-05" db="EMBL/GenBank/DDBJ databases">
        <title>Large-scale comparative analyses of tick genomes elucidate their genetic diversity and vector capacities.</title>
        <authorList>
            <person name="Jia N."/>
            <person name="Wang J."/>
            <person name="Shi W."/>
            <person name="Du L."/>
            <person name="Sun Y."/>
            <person name="Zhan W."/>
            <person name="Jiang J."/>
            <person name="Wang Q."/>
            <person name="Zhang B."/>
            <person name="Ji P."/>
            <person name="Sakyi L.B."/>
            <person name="Cui X."/>
            <person name="Yuan T."/>
            <person name="Jiang B."/>
            <person name="Yang W."/>
            <person name="Lam T.T.-Y."/>
            <person name="Chang Q."/>
            <person name="Ding S."/>
            <person name="Wang X."/>
            <person name="Zhu J."/>
            <person name="Ruan X."/>
            <person name="Zhao L."/>
            <person name="Wei J."/>
            <person name="Que T."/>
            <person name="Du C."/>
            <person name="Cheng J."/>
            <person name="Dai P."/>
            <person name="Han X."/>
            <person name="Huang E."/>
            <person name="Gao Y."/>
            <person name="Liu J."/>
            <person name="Shao H."/>
            <person name="Ye R."/>
            <person name="Li L."/>
            <person name="Wei W."/>
            <person name="Wang X."/>
            <person name="Wang C."/>
            <person name="Yang T."/>
            <person name="Huo Q."/>
            <person name="Li W."/>
            <person name="Guo W."/>
            <person name="Chen H."/>
            <person name="Zhou L."/>
            <person name="Ni X."/>
            <person name="Tian J."/>
            <person name="Zhou Y."/>
            <person name="Sheng Y."/>
            <person name="Liu T."/>
            <person name="Pan Y."/>
            <person name="Xia L."/>
            <person name="Li J."/>
            <person name="Zhao F."/>
            <person name="Cao W."/>
        </authorList>
    </citation>
    <scope>NUCLEOTIDE SEQUENCE</scope>
    <source>
        <strain evidence="1">Hyas-2018</strain>
    </source>
</reference>
<proteinExistence type="predicted"/>
<comment type="caution">
    <text evidence="1">The sequence shown here is derived from an EMBL/GenBank/DDBJ whole genome shotgun (WGS) entry which is preliminary data.</text>
</comment>
<evidence type="ECO:0000313" key="2">
    <source>
        <dbReference type="Proteomes" id="UP000821845"/>
    </source>
</evidence>
<protein>
    <submittedName>
        <fullName evidence="1">Uncharacterized protein</fullName>
    </submittedName>
</protein>
<evidence type="ECO:0000313" key="1">
    <source>
        <dbReference type="EMBL" id="KAH6923295.1"/>
    </source>
</evidence>
<organism evidence="1 2">
    <name type="scientific">Hyalomma asiaticum</name>
    <name type="common">Tick</name>
    <dbReference type="NCBI Taxonomy" id="266040"/>
    <lineage>
        <taxon>Eukaryota</taxon>
        <taxon>Metazoa</taxon>
        <taxon>Ecdysozoa</taxon>
        <taxon>Arthropoda</taxon>
        <taxon>Chelicerata</taxon>
        <taxon>Arachnida</taxon>
        <taxon>Acari</taxon>
        <taxon>Parasitiformes</taxon>
        <taxon>Ixodida</taxon>
        <taxon>Ixodoidea</taxon>
        <taxon>Ixodidae</taxon>
        <taxon>Hyalomminae</taxon>
        <taxon>Hyalomma</taxon>
    </lineage>
</organism>